<feature type="transmembrane region" description="Helical" evidence="6">
    <location>
        <begin position="360"/>
        <end position="382"/>
    </location>
</feature>
<feature type="transmembrane region" description="Helical" evidence="6">
    <location>
        <begin position="147"/>
        <end position="172"/>
    </location>
</feature>
<sequence>MRAKRPDLPGTGTARLAPDMAEAMEARSHAPRAPGAYLALTRDRARTFGGRALIFVLTLGAAMLCALPFILLSGANLAVTAEAFFNGALGSKFAVAETLVQMIPLLIAGLAVAISFHGGLFNIGVEGQLIFGGLVAGVIGAEVNAPPLVLTALCLLGGIAGGAFAALIPALLKAYRGVHEVVTTIMINFIAISVALYAVSPAGPFVSATQPSATEKIPREARLSMIWDGTRLHFGLIIALLTVIGIWWLLYRTPLGFRIRLLGANPGAARASGVSVPRITIATLLISGGLGGLAGAVQVLGVYGRFFDAFSAGYGYDAIAVALLAALSPIAMIISAFFFAMLDSGAVQMQAVAGISREMVGVVSGLVVAFVAIQPAILHLWARLRQKTAQRRDRNITSGDPA</sequence>
<feature type="transmembrane region" description="Helical" evidence="6">
    <location>
        <begin position="232"/>
        <end position="251"/>
    </location>
</feature>
<dbReference type="OrthoDB" id="9809785at2"/>
<evidence type="ECO:0000256" key="6">
    <source>
        <dbReference type="SAM" id="Phobius"/>
    </source>
</evidence>
<evidence type="ECO:0000256" key="4">
    <source>
        <dbReference type="ARBA" id="ARBA00022989"/>
    </source>
</evidence>
<organism evidence="7 8">
    <name type="scientific">Celeribacter neptunius</name>
    <dbReference type="NCBI Taxonomy" id="588602"/>
    <lineage>
        <taxon>Bacteria</taxon>
        <taxon>Pseudomonadati</taxon>
        <taxon>Pseudomonadota</taxon>
        <taxon>Alphaproteobacteria</taxon>
        <taxon>Rhodobacterales</taxon>
        <taxon>Roseobacteraceae</taxon>
        <taxon>Celeribacter</taxon>
    </lineage>
</organism>
<dbReference type="Proteomes" id="UP000199630">
    <property type="component" value="Unassembled WGS sequence"/>
</dbReference>
<keyword evidence="8" id="KW-1185">Reference proteome</keyword>
<feature type="transmembrane region" description="Helical" evidence="6">
    <location>
        <begin position="318"/>
        <end position="339"/>
    </location>
</feature>
<feature type="transmembrane region" description="Helical" evidence="6">
    <location>
        <begin position="181"/>
        <end position="199"/>
    </location>
</feature>
<dbReference type="RefSeq" id="WP_090061979.1">
    <property type="nucleotide sequence ID" value="NZ_FORH01000007.1"/>
</dbReference>
<dbReference type="PANTHER" id="PTHR47089">
    <property type="entry name" value="ABC TRANSPORTER, PERMEASE PROTEIN"/>
    <property type="match status" value="1"/>
</dbReference>
<dbReference type="GO" id="GO:0022857">
    <property type="term" value="F:transmembrane transporter activity"/>
    <property type="evidence" value="ECO:0007669"/>
    <property type="project" value="InterPro"/>
</dbReference>
<dbReference type="AlphaFoldDB" id="A0A1I3VQQ2"/>
<evidence type="ECO:0000256" key="1">
    <source>
        <dbReference type="ARBA" id="ARBA00004651"/>
    </source>
</evidence>
<feature type="transmembrane region" description="Helical" evidence="6">
    <location>
        <begin position="120"/>
        <end position="141"/>
    </location>
</feature>
<gene>
    <name evidence="7" type="ORF">SAMN04487991_3490</name>
</gene>
<dbReference type="CDD" id="cd06580">
    <property type="entry name" value="TM_PBP1_transp_TpRbsC_like"/>
    <property type="match status" value="1"/>
</dbReference>
<evidence type="ECO:0000313" key="7">
    <source>
        <dbReference type="EMBL" id="SFJ97459.1"/>
    </source>
</evidence>
<accession>A0A1I3VQQ2</accession>
<protein>
    <submittedName>
        <fullName evidence="7">Nucleoside ABC transporter membrane protein</fullName>
    </submittedName>
</protein>
<evidence type="ECO:0000256" key="3">
    <source>
        <dbReference type="ARBA" id="ARBA00022692"/>
    </source>
</evidence>
<dbReference type="GO" id="GO:0005886">
    <property type="term" value="C:plasma membrane"/>
    <property type="evidence" value="ECO:0007669"/>
    <property type="project" value="UniProtKB-SubCell"/>
</dbReference>
<dbReference type="EMBL" id="FORH01000007">
    <property type="protein sequence ID" value="SFJ97459.1"/>
    <property type="molecule type" value="Genomic_DNA"/>
</dbReference>
<evidence type="ECO:0000256" key="2">
    <source>
        <dbReference type="ARBA" id="ARBA00022475"/>
    </source>
</evidence>
<comment type="subcellular location">
    <subcellularLocation>
        <location evidence="1">Cell membrane</location>
        <topology evidence="1">Multi-pass membrane protein</topology>
    </subcellularLocation>
</comment>
<evidence type="ECO:0000313" key="8">
    <source>
        <dbReference type="Proteomes" id="UP000199630"/>
    </source>
</evidence>
<proteinExistence type="predicted"/>
<dbReference type="PANTHER" id="PTHR47089:SF1">
    <property type="entry name" value="GUANOSINE ABC TRANSPORTER PERMEASE PROTEIN NUPP"/>
    <property type="match status" value="1"/>
</dbReference>
<dbReference type="STRING" id="588602.SAMN04487991_3490"/>
<keyword evidence="2" id="KW-1003">Cell membrane</keyword>
<keyword evidence="5 6" id="KW-0472">Membrane</keyword>
<keyword evidence="3 6" id="KW-0812">Transmembrane</keyword>
<feature type="transmembrane region" description="Helical" evidence="6">
    <location>
        <begin position="93"/>
        <end position="113"/>
    </location>
</feature>
<feature type="transmembrane region" description="Helical" evidence="6">
    <location>
        <begin position="52"/>
        <end position="73"/>
    </location>
</feature>
<dbReference type="InterPro" id="IPR001851">
    <property type="entry name" value="ABC_transp_permease"/>
</dbReference>
<feature type="transmembrane region" description="Helical" evidence="6">
    <location>
        <begin position="279"/>
        <end position="306"/>
    </location>
</feature>
<dbReference type="Pfam" id="PF02653">
    <property type="entry name" value="BPD_transp_2"/>
    <property type="match status" value="1"/>
</dbReference>
<name>A0A1I3VQQ2_9RHOB</name>
<reference evidence="8" key="1">
    <citation type="submission" date="2016-10" db="EMBL/GenBank/DDBJ databases">
        <authorList>
            <person name="Varghese N."/>
            <person name="Submissions S."/>
        </authorList>
    </citation>
    <scope>NUCLEOTIDE SEQUENCE [LARGE SCALE GENOMIC DNA]</scope>
    <source>
        <strain evidence="8">DSM 26471</strain>
    </source>
</reference>
<evidence type="ECO:0000256" key="5">
    <source>
        <dbReference type="ARBA" id="ARBA00023136"/>
    </source>
</evidence>
<keyword evidence="4 6" id="KW-1133">Transmembrane helix</keyword>